<dbReference type="STRING" id="1484.SA87_09460"/>
<keyword evidence="3 7" id="KW-0813">Transport</keyword>
<feature type="transmembrane region" description="Helical" evidence="7">
    <location>
        <begin position="66"/>
        <end position="87"/>
    </location>
</feature>
<keyword evidence="9" id="KW-0830">Ubiquinone</keyword>
<comment type="function">
    <text evidence="7">NDH-1 shuttles electrons from NADH, via FMN and iron-sulfur (Fe-S) centers, to quinones in the respiratory chain. The immediate electron acceptor for the enzyme in this species is believed to be a menaquinone. Couples the redox reaction to proton translocation (for every two electrons transferred, four hydrogen ions are translocated across the cytoplasmic membrane), and thus conserves the redox energy in a proton gradient.</text>
</comment>
<feature type="transmembrane region" description="Helical" evidence="7">
    <location>
        <begin position="93"/>
        <end position="116"/>
    </location>
</feature>
<organism evidence="9 11">
    <name type="scientific">Hydrogenibacillus schlegelii</name>
    <name type="common">Bacillus schlegelii</name>
    <dbReference type="NCBI Taxonomy" id="1484"/>
    <lineage>
        <taxon>Bacteria</taxon>
        <taxon>Bacillati</taxon>
        <taxon>Bacillota</taxon>
        <taxon>Bacilli</taxon>
        <taxon>Bacillales</taxon>
        <taxon>Bacillales Family X. Incertae Sedis</taxon>
        <taxon>Hydrogenibacillus</taxon>
    </lineage>
</organism>
<keyword evidence="5 7" id="KW-1133">Transmembrane helix</keyword>
<evidence type="ECO:0000256" key="4">
    <source>
        <dbReference type="ARBA" id="ARBA00022692"/>
    </source>
</evidence>
<dbReference type="EC" id="7.1.1.-" evidence="7"/>
<keyword evidence="9" id="KW-0560">Oxidoreductase</keyword>
<dbReference type="Proteomes" id="UP000243024">
    <property type="component" value="Unassembled WGS sequence"/>
</dbReference>
<keyword evidence="6 7" id="KW-0472">Membrane</keyword>
<feature type="transmembrane region" description="Helical" evidence="7">
    <location>
        <begin position="12"/>
        <end position="35"/>
    </location>
</feature>
<dbReference type="GO" id="GO:0048038">
    <property type="term" value="F:quinone binding"/>
    <property type="evidence" value="ECO:0007669"/>
    <property type="project" value="UniProtKB-KW"/>
</dbReference>
<evidence type="ECO:0000256" key="6">
    <source>
        <dbReference type="ARBA" id="ARBA00023136"/>
    </source>
</evidence>
<evidence type="ECO:0000256" key="1">
    <source>
        <dbReference type="ARBA" id="ARBA00004141"/>
    </source>
</evidence>
<dbReference type="OrthoDB" id="9791970at2"/>
<keyword evidence="7" id="KW-1278">Translocase</keyword>
<dbReference type="EMBL" id="JXBB01000012">
    <property type="protein sequence ID" value="OAR04730.1"/>
    <property type="molecule type" value="Genomic_DNA"/>
</dbReference>
<keyword evidence="7 8" id="KW-0874">Quinone</keyword>
<evidence type="ECO:0000313" key="12">
    <source>
        <dbReference type="Proteomes" id="UP000244180"/>
    </source>
</evidence>
<keyword evidence="11" id="KW-1185">Reference proteome</keyword>
<dbReference type="Pfam" id="PF00507">
    <property type="entry name" value="Oxidored_q4"/>
    <property type="match status" value="1"/>
</dbReference>
<keyword evidence="7 8" id="KW-0520">NAD</keyword>
<evidence type="ECO:0000313" key="9">
    <source>
        <dbReference type="EMBL" id="OAR04730.1"/>
    </source>
</evidence>
<dbReference type="HAMAP" id="MF_01394">
    <property type="entry name" value="NDH1_NuoA"/>
    <property type="match status" value="1"/>
</dbReference>
<dbReference type="Gene3D" id="1.20.58.1610">
    <property type="entry name" value="NADH:ubiquinone/plastoquinone oxidoreductase, chain 3"/>
    <property type="match status" value="1"/>
</dbReference>
<dbReference type="Proteomes" id="UP000244180">
    <property type="component" value="Unassembled WGS sequence"/>
</dbReference>
<sequence length="124" mass="14457">MPAAVAYTNSLIFIAVFLVLAVALPVVAFTMSRLLRPHHFYREKGETYESGTQPLGTSWVRFRVKYYLFALLFVLFDVETLFLYPWAVVYDRLGWFAVAEMAVFLFLLVFGLVYAWRKGVLEWK</sequence>
<evidence type="ECO:0000256" key="5">
    <source>
        <dbReference type="ARBA" id="ARBA00022989"/>
    </source>
</evidence>
<comment type="similarity">
    <text evidence="2 7 8">Belongs to the complex I subunit 3 family.</text>
</comment>
<dbReference type="PANTHER" id="PTHR11058">
    <property type="entry name" value="NADH-UBIQUINONE OXIDOREDUCTASE CHAIN 3"/>
    <property type="match status" value="1"/>
</dbReference>
<reference evidence="9 11" key="1">
    <citation type="submission" date="2015-09" db="EMBL/GenBank/DDBJ databases">
        <title>Draft genome sequence of Hydrogenibacillus schlegelii DSM 2000.</title>
        <authorList>
            <person name="Hemp J."/>
        </authorList>
    </citation>
    <scope>NUCLEOTIDE SEQUENCE [LARGE SCALE GENOMIC DNA]</scope>
    <source>
        <strain evidence="9 11">MA 48</strain>
    </source>
</reference>
<dbReference type="EMBL" id="PEBV01000001">
    <property type="protein sequence ID" value="PTQ54984.1"/>
    <property type="molecule type" value="Genomic_DNA"/>
</dbReference>
<evidence type="ECO:0000313" key="10">
    <source>
        <dbReference type="EMBL" id="PTQ54984.1"/>
    </source>
</evidence>
<dbReference type="RefSeq" id="WP_066200113.1">
    <property type="nucleotide sequence ID" value="NZ_CBCSAS010000004.1"/>
</dbReference>
<dbReference type="InterPro" id="IPR023043">
    <property type="entry name" value="NAD(P)H_OxRDtase_bac/plastid"/>
</dbReference>
<keyword evidence="7" id="KW-1003">Cell membrane</keyword>
<gene>
    <name evidence="7" type="primary">nuoA</name>
    <name evidence="10" type="ORF">HSCHL_1927</name>
    <name evidence="9" type="ORF">SA87_09460</name>
</gene>
<comment type="subcellular location">
    <subcellularLocation>
        <location evidence="7 8">Cell membrane</location>
        <topology evidence="7 8">Multi-pass membrane protein</topology>
    </subcellularLocation>
    <subcellularLocation>
        <location evidence="1">Membrane</location>
        <topology evidence="1">Multi-pass membrane protein</topology>
    </subcellularLocation>
</comment>
<protein>
    <recommendedName>
        <fullName evidence="7">NADH-quinone oxidoreductase subunit A</fullName>
        <ecNumber evidence="7">7.1.1.-</ecNumber>
    </recommendedName>
    <alternativeName>
        <fullName evidence="7">NADH dehydrogenase I subunit A</fullName>
    </alternativeName>
    <alternativeName>
        <fullName evidence="7">NDH-1 subunit A</fullName>
    </alternativeName>
    <alternativeName>
        <fullName evidence="7">NUO1</fullName>
    </alternativeName>
</protein>
<evidence type="ECO:0000256" key="2">
    <source>
        <dbReference type="ARBA" id="ARBA00008472"/>
    </source>
</evidence>
<name>A0A132MGE2_HYDSH</name>
<keyword evidence="4 7" id="KW-0812">Transmembrane</keyword>
<dbReference type="InterPro" id="IPR000440">
    <property type="entry name" value="NADH_UbQ/plastoQ_OxRdtase_su3"/>
</dbReference>
<dbReference type="NCBIfam" id="NF005839">
    <property type="entry name" value="PRK07756.1"/>
    <property type="match status" value="1"/>
</dbReference>
<proteinExistence type="inferred from homology"/>
<dbReference type="AlphaFoldDB" id="A0A132MGE2"/>
<dbReference type="InterPro" id="IPR038430">
    <property type="entry name" value="NDAH_ubi_oxred_su3_sf"/>
</dbReference>
<comment type="subunit">
    <text evidence="7">NDH-1 is composed of 14 different subunits. Subunits NuoA, H, J, K, L, M, N constitute the membrane sector of the complex.</text>
</comment>
<dbReference type="GO" id="GO:0050136">
    <property type="term" value="F:NADH dehydrogenase (quinone) (non-electrogenic) activity"/>
    <property type="evidence" value="ECO:0007669"/>
    <property type="project" value="UniProtKB-UniRule"/>
</dbReference>
<dbReference type="GO" id="GO:0005886">
    <property type="term" value="C:plasma membrane"/>
    <property type="evidence" value="ECO:0007669"/>
    <property type="project" value="UniProtKB-SubCell"/>
</dbReference>
<comment type="catalytic activity">
    <reaction evidence="7 8">
        <text>a quinone + NADH + 5 H(+)(in) = a quinol + NAD(+) + 4 H(+)(out)</text>
        <dbReference type="Rhea" id="RHEA:57888"/>
        <dbReference type="ChEBI" id="CHEBI:15378"/>
        <dbReference type="ChEBI" id="CHEBI:24646"/>
        <dbReference type="ChEBI" id="CHEBI:57540"/>
        <dbReference type="ChEBI" id="CHEBI:57945"/>
        <dbReference type="ChEBI" id="CHEBI:132124"/>
    </reaction>
</comment>
<dbReference type="GO" id="GO:0030964">
    <property type="term" value="C:NADH dehydrogenase complex"/>
    <property type="evidence" value="ECO:0007669"/>
    <property type="project" value="TreeGrafter"/>
</dbReference>
<evidence type="ECO:0000256" key="7">
    <source>
        <dbReference type="HAMAP-Rule" id="MF_01394"/>
    </source>
</evidence>
<accession>A0A132MGE2</accession>
<evidence type="ECO:0000313" key="11">
    <source>
        <dbReference type="Proteomes" id="UP000243024"/>
    </source>
</evidence>
<dbReference type="GO" id="GO:0008137">
    <property type="term" value="F:NADH dehydrogenase (ubiquinone) activity"/>
    <property type="evidence" value="ECO:0007669"/>
    <property type="project" value="InterPro"/>
</dbReference>
<dbReference type="PANTHER" id="PTHR11058:SF9">
    <property type="entry name" value="NADH-UBIQUINONE OXIDOREDUCTASE CHAIN 3"/>
    <property type="match status" value="1"/>
</dbReference>
<comment type="caution">
    <text evidence="9">The sequence shown here is derived from an EMBL/GenBank/DDBJ whole genome shotgun (WGS) entry which is preliminary data.</text>
</comment>
<evidence type="ECO:0000256" key="8">
    <source>
        <dbReference type="RuleBase" id="RU003639"/>
    </source>
</evidence>
<reference evidence="10 12" key="2">
    <citation type="submission" date="2017-08" db="EMBL/GenBank/DDBJ databases">
        <title>Burning lignite coal seam in the remote Altai Mountains harbors a hydrogen-driven thermophilic microbial community.</title>
        <authorList>
            <person name="Kadnikov V.V."/>
            <person name="Mardanov A.V."/>
            <person name="Ivasenko D."/>
            <person name="Beletsky A.V."/>
            <person name="Karnachuk O.V."/>
            <person name="Ravin N.V."/>
        </authorList>
    </citation>
    <scope>NUCLEOTIDE SEQUENCE [LARGE SCALE GENOMIC DNA]</scope>
    <source>
        <strain evidence="10">AL33</strain>
    </source>
</reference>
<evidence type="ECO:0000256" key="3">
    <source>
        <dbReference type="ARBA" id="ARBA00022448"/>
    </source>
</evidence>